<protein>
    <submittedName>
        <fullName evidence="13">Cation/hydrogen exchanger 15, CATION/H+ EXCHANGER 15</fullName>
    </submittedName>
</protein>
<evidence type="ECO:0000256" key="10">
    <source>
        <dbReference type="SAM" id="Phobius"/>
    </source>
</evidence>
<feature type="domain" description="Cation/H+ exchanger transmembrane" evidence="11">
    <location>
        <begin position="50"/>
        <end position="427"/>
    </location>
</feature>
<feature type="transmembrane region" description="Helical" evidence="10">
    <location>
        <begin position="36"/>
        <end position="58"/>
    </location>
</feature>
<keyword evidence="6 10" id="KW-1133">Transmembrane helix</keyword>
<feature type="transmembrane region" description="Helical" evidence="10">
    <location>
        <begin position="131"/>
        <end position="154"/>
    </location>
</feature>
<comment type="similarity">
    <text evidence="9">Belongs to the monovalent cation:proton antiporter 2 (CPA2) transporter (TC 2.A.37) family. CHX (TC 2.A.37.4) subfamily.</text>
</comment>
<proteinExistence type="inferred from homology"/>
<comment type="subcellular location">
    <subcellularLocation>
        <location evidence="1">Membrane</location>
        <topology evidence="1">Multi-pass membrane protein</topology>
    </subcellularLocation>
</comment>
<keyword evidence="5" id="KW-0630">Potassium</keyword>
<feature type="transmembrane region" description="Helical" evidence="10">
    <location>
        <begin position="317"/>
        <end position="334"/>
    </location>
</feature>
<feature type="transmembrane region" description="Helical" evidence="10">
    <location>
        <begin position="375"/>
        <end position="397"/>
    </location>
</feature>
<evidence type="ECO:0000256" key="4">
    <source>
        <dbReference type="ARBA" id="ARBA00022692"/>
    </source>
</evidence>
<dbReference type="Pfam" id="PF00999">
    <property type="entry name" value="Na_H_Exchanger"/>
    <property type="match status" value="1"/>
</dbReference>
<evidence type="ECO:0000256" key="2">
    <source>
        <dbReference type="ARBA" id="ARBA00022448"/>
    </source>
</evidence>
<dbReference type="GO" id="GO:0012505">
    <property type="term" value="C:endomembrane system"/>
    <property type="evidence" value="ECO:0007669"/>
    <property type="project" value="TreeGrafter"/>
</dbReference>
<feature type="transmembrane region" description="Helical" evidence="10">
    <location>
        <begin position="228"/>
        <end position="247"/>
    </location>
</feature>
<keyword evidence="8 10" id="KW-0472">Membrane</keyword>
<reference evidence="13" key="1">
    <citation type="submission" date="2023-05" db="EMBL/GenBank/DDBJ databases">
        <title>Genome and transcriptome analyses reveal genes involved in the formation of fine ridges on petal epidermal cells in Hibiscus trionum.</title>
        <authorList>
            <person name="Koshimizu S."/>
            <person name="Masuda S."/>
            <person name="Ishii T."/>
            <person name="Shirasu K."/>
            <person name="Hoshino A."/>
            <person name="Arita M."/>
        </authorList>
    </citation>
    <scope>NUCLEOTIDE SEQUENCE</scope>
    <source>
        <strain evidence="13">Hamamatsu line</strain>
    </source>
</reference>
<keyword evidence="2" id="KW-0813">Transport</keyword>
<evidence type="ECO:0000256" key="1">
    <source>
        <dbReference type="ARBA" id="ARBA00004141"/>
    </source>
</evidence>
<evidence type="ECO:0000256" key="3">
    <source>
        <dbReference type="ARBA" id="ARBA00022538"/>
    </source>
</evidence>
<evidence type="ECO:0000259" key="12">
    <source>
        <dbReference type="Pfam" id="PF23259"/>
    </source>
</evidence>
<dbReference type="InterPro" id="IPR057290">
    <property type="entry name" value="CHX17_C"/>
</dbReference>
<dbReference type="EMBL" id="BSYR01000022">
    <property type="protein sequence ID" value="GMI87323.1"/>
    <property type="molecule type" value="Genomic_DNA"/>
</dbReference>
<dbReference type="GO" id="GO:0006885">
    <property type="term" value="P:regulation of pH"/>
    <property type="evidence" value="ECO:0007669"/>
    <property type="project" value="TreeGrafter"/>
</dbReference>
<evidence type="ECO:0000256" key="9">
    <source>
        <dbReference type="ARBA" id="ARBA00038341"/>
    </source>
</evidence>
<evidence type="ECO:0000259" key="11">
    <source>
        <dbReference type="Pfam" id="PF00999"/>
    </source>
</evidence>
<evidence type="ECO:0000313" key="14">
    <source>
        <dbReference type="Proteomes" id="UP001165190"/>
    </source>
</evidence>
<evidence type="ECO:0000256" key="7">
    <source>
        <dbReference type="ARBA" id="ARBA00023065"/>
    </source>
</evidence>
<dbReference type="PANTHER" id="PTHR32468">
    <property type="entry name" value="CATION/H + ANTIPORTER"/>
    <property type="match status" value="1"/>
</dbReference>
<keyword evidence="14" id="KW-1185">Reference proteome</keyword>
<feature type="transmembrane region" description="Helical" evidence="10">
    <location>
        <begin position="65"/>
        <end position="82"/>
    </location>
</feature>
<dbReference type="InterPro" id="IPR006153">
    <property type="entry name" value="Cation/H_exchanger_TM"/>
</dbReference>
<feature type="transmembrane region" description="Helical" evidence="10">
    <location>
        <begin position="97"/>
        <end position="119"/>
    </location>
</feature>
<dbReference type="Pfam" id="PF23259">
    <property type="entry name" value="CHX17_C"/>
    <property type="match status" value="1"/>
</dbReference>
<dbReference type="OrthoDB" id="1612738at2759"/>
<evidence type="ECO:0000256" key="6">
    <source>
        <dbReference type="ARBA" id="ARBA00022989"/>
    </source>
</evidence>
<dbReference type="InterPro" id="IPR038770">
    <property type="entry name" value="Na+/solute_symporter_sf"/>
</dbReference>
<sequence length="782" mass="86151">MAPNATVMRHPIVCVLLNKNLHYNSMFWKKNPLDNVVPLFMLQVILSVVISHTLYFILRPLRQSKLVCNILAGIILGPSVLGRNKTYMETMFAPKEMVVLATMSNMAVYLFIFIVCIKMDTTMLTRATRNTWKLGLCCLIIPSVSTLSLTLWLQNLIPGIRSGNGFPFQFSVVSSVSYFIVITHALDELNLLCSELGQLSSSITMINEAINSVFVVIGVASQQQESSSSVYVVLSLCSLMMFASFVIRPILRGVIKSTPKGKTVKEGYAIAVILATFLLGVITDAIGASFATASIIMGLVIPDGPPLGATIVRQCELILFEFFLPLFFVRIGYFTDLTSIQDWKELLIFGGIFIAGCLGRIVACLLVSSSSNMRTSNAILLGLILSLQGVTELVQLVRWKHQRLIDDQTFATIVMGVVVINAIITPLIGLLYKPVVDNFDLPAALRLRNRSLVMTSVVGELRVITCVQEEHTVPSIISLLEAMHPKDVSPICAYVVHLVAAASQSVPTLAPYKNHLRNFSQPSSSDNIIRAFLNYTDHSQGTVQIQPFRMISPYKYMHLPICRLSETIHAPLIIMPFFNTQEAHDTDGSLRIFNTNIQAIAKCTVGVLVDRGLRSPISLTTFSYNMAVIFLGGADDREALSLATRASRQPNVRITVLRIDMIGNHNTLEVQIEREGDKTLFKDFKAMNVDNGCVACREVVAHDSEDVMKTLRSLSNTYDLIVVGKRHTIPELQALLTWAQYPELGVIGDALAAGRMSVLVLQQHGDGDASQRGFDPCGSDSC</sequence>
<keyword evidence="7" id="KW-0406">Ion transport</keyword>
<accession>A0A9W7I384</accession>
<dbReference type="GO" id="GO:0015297">
    <property type="term" value="F:antiporter activity"/>
    <property type="evidence" value="ECO:0007669"/>
    <property type="project" value="InterPro"/>
</dbReference>
<feature type="transmembrane region" description="Helical" evidence="10">
    <location>
        <begin position="346"/>
        <end position="369"/>
    </location>
</feature>
<keyword evidence="4 10" id="KW-0812">Transmembrane</keyword>
<keyword evidence="3" id="KW-0633">Potassium transport</keyword>
<feature type="transmembrane region" description="Helical" evidence="10">
    <location>
        <begin position="268"/>
        <end position="297"/>
    </location>
</feature>
<dbReference type="Gene3D" id="1.20.1530.20">
    <property type="match status" value="1"/>
</dbReference>
<dbReference type="GO" id="GO:0016020">
    <property type="term" value="C:membrane"/>
    <property type="evidence" value="ECO:0007669"/>
    <property type="project" value="UniProtKB-SubCell"/>
</dbReference>
<dbReference type="PANTHER" id="PTHR32468:SF168">
    <property type="entry name" value="CATION_H(+) ANTIPORTER 15-LIKE"/>
    <property type="match status" value="1"/>
</dbReference>
<feature type="domain" description="Cation/H(+) antiporter C-terminal" evidence="12">
    <location>
        <begin position="625"/>
        <end position="764"/>
    </location>
</feature>
<evidence type="ECO:0000313" key="13">
    <source>
        <dbReference type="EMBL" id="GMI87323.1"/>
    </source>
</evidence>
<name>A0A9W7I384_HIBTR</name>
<dbReference type="GO" id="GO:1902600">
    <property type="term" value="P:proton transmembrane transport"/>
    <property type="evidence" value="ECO:0007669"/>
    <property type="project" value="InterPro"/>
</dbReference>
<dbReference type="GO" id="GO:0006813">
    <property type="term" value="P:potassium ion transport"/>
    <property type="evidence" value="ECO:0007669"/>
    <property type="project" value="UniProtKB-KW"/>
</dbReference>
<gene>
    <name evidence="13" type="ORF">HRI_002401600</name>
</gene>
<organism evidence="13 14">
    <name type="scientific">Hibiscus trionum</name>
    <name type="common">Flower of an hour</name>
    <dbReference type="NCBI Taxonomy" id="183268"/>
    <lineage>
        <taxon>Eukaryota</taxon>
        <taxon>Viridiplantae</taxon>
        <taxon>Streptophyta</taxon>
        <taxon>Embryophyta</taxon>
        <taxon>Tracheophyta</taxon>
        <taxon>Spermatophyta</taxon>
        <taxon>Magnoliopsida</taxon>
        <taxon>eudicotyledons</taxon>
        <taxon>Gunneridae</taxon>
        <taxon>Pentapetalae</taxon>
        <taxon>rosids</taxon>
        <taxon>malvids</taxon>
        <taxon>Malvales</taxon>
        <taxon>Malvaceae</taxon>
        <taxon>Malvoideae</taxon>
        <taxon>Hibiscus</taxon>
    </lineage>
</organism>
<dbReference type="AlphaFoldDB" id="A0A9W7I384"/>
<evidence type="ECO:0000256" key="8">
    <source>
        <dbReference type="ARBA" id="ARBA00023136"/>
    </source>
</evidence>
<feature type="transmembrane region" description="Helical" evidence="10">
    <location>
        <begin position="409"/>
        <end position="432"/>
    </location>
</feature>
<evidence type="ECO:0000256" key="5">
    <source>
        <dbReference type="ARBA" id="ARBA00022958"/>
    </source>
</evidence>
<dbReference type="Proteomes" id="UP001165190">
    <property type="component" value="Unassembled WGS sequence"/>
</dbReference>
<comment type="caution">
    <text evidence="13">The sequence shown here is derived from an EMBL/GenBank/DDBJ whole genome shotgun (WGS) entry which is preliminary data.</text>
</comment>
<dbReference type="InterPro" id="IPR050794">
    <property type="entry name" value="CPA2_transporter"/>
</dbReference>